<dbReference type="STRING" id="573321.SAMN04488505_11278"/>
<keyword evidence="2" id="KW-1185">Reference proteome</keyword>
<accession>A0A1H8IW06</accession>
<dbReference type="EMBL" id="FOBB01000012">
    <property type="protein sequence ID" value="SEN71878.1"/>
    <property type="molecule type" value="Genomic_DNA"/>
</dbReference>
<name>A0A1H8IW06_9BACT</name>
<reference evidence="1 2" key="1">
    <citation type="submission" date="2016-10" db="EMBL/GenBank/DDBJ databases">
        <authorList>
            <person name="de Groot N.N."/>
        </authorList>
    </citation>
    <scope>NUCLEOTIDE SEQUENCE [LARGE SCALE GENOMIC DNA]</scope>
    <source>
        <strain evidence="1 2">DSM 21039</strain>
    </source>
</reference>
<gene>
    <name evidence="1" type="ORF">SAMN04488505_11278</name>
</gene>
<organism evidence="1 2">
    <name type="scientific">Chitinophaga rupis</name>
    <dbReference type="NCBI Taxonomy" id="573321"/>
    <lineage>
        <taxon>Bacteria</taxon>
        <taxon>Pseudomonadati</taxon>
        <taxon>Bacteroidota</taxon>
        <taxon>Chitinophagia</taxon>
        <taxon>Chitinophagales</taxon>
        <taxon>Chitinophagaceae</taxon>
        <taxon>Chitinophaga</taxon>
    </lineage>
</organism>
<evidence type="ECO:0000313" key="1">
    <source>
        <dbReference type="EMBL" id="SEN71878.1"/>
    </source>
</evidence>
<evidence type="ECO:0000313" key="2">
    <source>
        <dbReference type="Proteomes" id="UP000198984"/>
    </source>
</evidence>
<proteinExistence type="predicted"/>
<protein>
    <submittedName>
        <fullName evidence="1">Uncharacterized protein</fullName>
    </submittedName>
</protein>
<dbReference type="AlphaFoldDB" id="A0A1H8IW06"/>
<dbReference type="Proteomes" id="UP000198984">
    <property type="component" value="Unassembled WGS sequence"/>
</dbReference>
<dbReference type="RefSeq" id="WP_089920665.1">
    <property type="nucleotide sequence ID" value="NZ_FOBB01000012.1"/>
</dbReference>
<sequence length="184" mass="20962">MNDLSNLATEETQEISMQLVIDNSEGTVLNTTKIPALYKWTTLPMHEAVVQQGLHGILIKQGLEKEQFAIYVHHTDFRHPTALVLNIIEPCTCYFFSVMGSPVFMGMDPGNLSEIVLEARSITELKFNLVTNIHRMIFGAGTYISICVVVADNFKYLLEDEQWIYNLLMEYDKMIYKPPTPGQQ</sequence>